<feature type="region of interest" description="Disordered" evidence="1">
    <location>
        <begin position="373"/>
        <end position="482"/>
    </location>
</feature>
<protein>
    <recommendedName>
        <fullName evidence="2">G-patch domain-containing protein</fullName>
    </recommendedName>
</protein>
<sequence>MTSRLKRKLEDAGIDTASRKANENFVLIGTPLPSLDKTKDIGEFVPLWKQEVRDEKGRRRLHGAFTGGFSAGYFNTVGSKEGWAPSTFVSSRSERAKAKAARPEDFMDEEDLQDIRDSQKLVDNTEQMDFTGSSTASRHIQGVSNEIKDPLTSALESTLLPTARESVGAKILMKMGWRIGNGIGKRLTLKKRKEQDANAIDPHTGMKLVGQSLNIADDDEEANKHTYPPRDIPVLVVKRKDNFHGLGYVPELSLNDRLAGEGRAGAGDGKGGSGSAGPRIAGGFGLGALNDADEDDLDVYDGDQAARNRHAYDHIAGDEDEIMISRQADARKKKQEPKAPIKQYFFSDGRPVISGFVVADTPLIEEIQFPIPDIPAGWKPDPTRVWDKENAAPPPPPRPKGMPHAEWKKSQLSATQRGDLLGEERPPTPQRSIFDFMSSKDKERIQRISASIASGKNPNQEFTPASHSGTGAPPPPPTPAMTKIEPHVAHAALRGFQPFTADPAKQARYTAYLMSQADPEVAPALKPLPNQRFDEFMKEQEDYAKAASLFKPISGAMAGRFTSAAHVEVGPKVVEGLHQPTREEMERKDEERRKEEEEKVTPKVHAARMGMYGSMTREVRGWVPAKLLCKRFGVREPEVDVSAPDVAGVKKAGMSFAETDFGDGAGPGAGAGGGASDPTASASGSGSGTKDVSSVGYGEDDGQGQDILAYEKPSMDIFKAIFASDEEDSDDEDAQDKDKEMMTTTTTSAESKAAKTGFTPANAIVDDTPVDPDTFKPVFVSKSKRKAKEEDEGSGSGVKEKDKEKKKKKKEKKSKLVSFQMDEEEGDEGMAPKQPKDRPKKKRKKEEDGDGDGDDEGMERKREKGAAEEAKNAELTPAPVPAPPVDVEMADKVGSRARKRAIDFM</sequence>
<name>A0A409VFX6_9AGAR</name>
<reference evidence="3 4" key="1">
    <citation type="journal article" date="2018" name="Evol. Lett.">
        <title>Horizontal gene cluster transfer increased hallucinogenic mushroom diversity.</title>
        <authorList>
            <person name="Reynolds H.T."/>
            <person name="Vijayakumar V."/>
            <person name="Gluck-Thaler E."/>
            <person name="Korotkin H.B."/>
            <person name="Matheny P.B."/>
            <person name="Slot J.C."/>
        </authorList>
    </citation>
    <scope>NUCLEOTIDE SEQUENCE [LARGE SCALE GENOMIC DNA]</scope>
    <source>
        <strain evidence="3 4">2629</strain>
    </source>
</reference>
<feature type="region of interest" description="Disordered" evidence="1">
    <location>
        <begin position="657"/>
        <end position="891"/>
    </location>
</feature>
<dbReference type="AlphaFoldDB" id="A0A409VFX6"/>
<feature type="compositionally biased region" description="Basic and acidic residues" evidence="1">
    <location>
        <begin position="580"/>
        <end position="601"/>
    </location>
</feature>
<feature type="compositionally biased region" description="Low complexity" evidence="1">
    <location>
        <begin position="742"/>
        <end position="756"/>
    </location>
</feature>
<dbReference type="OrthoDB" id="20507at2759"/>
<accession>A0A409VFX6</accession>
<dbReference type="EMBL" id="NHTK01006072">
    <property type="protein sequence ID" value="PPQ65162.1"/>
    <property type="molecule type" value="Genomic_DNA"/>
</dbReference>
<feature type="region of interest" description="Disordered" evidence="1">
    <location>
        <begin position="578"/>
        <end position="603"/>
    </location>
</feature>
<dbReference type="PANTHER" id="PTHR13384:SF19">
    <property type="entry name" value="G PATCH DOMAIN-CONTAINING PROTEIN 1"/>
    <property type="match status" value="1"/>
</dbReference>
<feature type="compositionally biased region" description="Polar residues" evidence="1">
    <location>
        <begin position="448"/>
        <end position="468"/>
    </location>
</feature>
<dbReference type="Pfam" id="PF26093">
    <property type="entry name" value="HTH_TGH"/>
    <property type="match status" value="1"/>
</dbReference>
<comment type="caution">
    <text evidence="3">The sequence shown here is derived from an EMBL/GenBank/DDBJ whole genome shotgun (WGS) entry which is preliminary data.</text>
</comment>
<dbReference type="InterPro" id="IPR011666">
    <property type="entry name" value="DUF1604"/>
</dbReference>
<dbReference type="InParanoid" id="A0A409VFX6"/>
<feature type="compositionally biased region" description="Acidic residues" evidence="1">
    <location>
        <begin position="724"/>
        <end position="735"/>
    </location>
</feature>
<dbReference type="GO" id="GO:0005634">
    <property type="term" value="C:nucleus"/>
    <property type="evidence" value="ECO:0007669"/>
    <property type="project" value="TreeGrafter"/>
</dbReference>
<dbReference type="STRING" id="181874.A0A409VFX6"/>
<dbReference type="InterPro" id="IPR000467">
    <property type="entry name" value="G_patch_dom"/>
</dbReference>
<feature type="domain" description="G-patch" evidence="2">
    <location>
        <begin position="164"/>
        <end position="186"/>
    </location>
</feature>
<dbReference type="GO" id="GO:0006397">
    <property type="term" value="P:mRNA processing"/>
    <property type="evidence" value="ECO:0007669"/>
    <property type="project" value="InterPro"/>
</dbReference>
<dbReference type="PROSITE" id="PS50174">
    <property type="entry name" value="G_PATCH"/>
    <property type="match status" value="1"/>
</dbReference>
<dbReference type="PANTHER" id="PTHR13384">
    <property type="entry name" value="G PATCH DOMAIN-CONTAINING PROTEIN 1"/>
    <property type="match status" value="1"/>
</dbReference>
<evidence type="ECO:0000313" key="3">
    <source>
        <dbReference type="EMBL" id="PPQ65162.1"/>
    </source>
</evidence>
<feature type="compositionally biased region" description="Basic and acidic residues" evidence="1">
    <location>
        <begin position="858"/>
        <end position="872"/>
    </location>
</feature>
<feature type="compositionally biased region" description="Gly residues" evidence="1">
    <location>
        <begin position="663"/>
        <end position="675"/>
    </location>
</feature>
<feature type="compositionally biased region" description="Acidic residues" evidence="1">
    <location>
        <begin position="848"/>
        <end position="857"/>
    </location>
</feature>
<dbReference type="GO" id="GO:0003723">
    <property type="term" value="F:RNA binding"/>
    <property type="evidence" value="ECO:0007669"/>
    <property type="project" value="TreeGrafter"/>
</dbReference>
<evidence type="ECO:0000313" key="4">
    <source>
        <dbReference type="Proteomes" id="UP000284842"/>
    </source>
</evidence>
<proteinExistence type="predicted"/>
<dbReference type="Proteomes" id="UP000284842">
    <property type="component" value="Unassembled WGS sequence"/>
</dbReference>
<evidence type="ECO:0000256" key="1">
    <source>
        <dbReference type="SAM" id="MobiDB-lite"/>
    </source>
</evidence>
<feature type="compositionally biased region" description="Basic and acidic residues" evidence="1">
    <location>
        <begin position="381"/>
        <end position="390"/>
    </location>
</feature>
<organism evidence="3 4">
    <name type="scientific">Panaeolus cyanescens</name>
    <dbReference type="NCBI Taxonomy" id="181874"/>
    <lineage>
        <taxon>Eukaryota</taxon>
        <taxon>Fungi</taxon>
        <taxon>Dikarya</taxon>
        <taxon>Basidiomycota</taxon>
        <taxon>Agaricomycotina</taxon>
        <taxon>Agaricomycetes</taxon>
        <taxon>Agaricomycetidae</taxon>
        <taxon>Agaricales</taxon>
        <taxon>Agaricineae</taxon>
        <taxon>Galeropsidaceae</taxon>
        <taxon>Panaeolus</taxon>
    </lineage>
</organism>
<gene>
    <name evidence="3" type="ORF">CVT24_011025</name>
</gene>
<evidence type="ECO:0000259" key="2">
    <source>
        <dbReference type="PROSITE" id="PS50174"/>
    </source>
</evidence>
<keyword evidence="4" id="KW-1185">Reference proteome</keyword>
<feature type="compositionally biased region" description="Basic residues" evidence="1">
    <location>
        <begin position="804"/>
        <end position="815"/>
    </location>
</feature>
<dbReference type="Pfam" id="PF07713">
    <property type="entry name" value="DUF1604"/>
    <property type="match status" value="1"/>
</dbReference>